<protein>
    <submittedName>
        <fullName evidence="5">NAD(P)H-dependent oxidoreductase</fullName>
    </submittedName>
</protein>
<name>A0A9X1WF65_9CORY</name>
<comment type="caution">
    <text evidence="5">The sequence shown here is derived from an EMBL/GenBank/DDBJ whole genome shotgun (WGS) entry which is preliminary data.</text>
</comment>
<dbReference type="PANTHER" id="PTHR43408:SF2">
    <property type="entry name" value="FMN REDUCTASE (NADPH)"/>
    <property type="match status" value="1"/>
</dbReference>
<dbReference type="PANTHER" id="PTHR43408">
    <property type="entry name" value="FMN REDUCTASE (NADPH)"/>
    <property type="match status" value="1"/>
</dbReference>
<dbReference type="NCBIfam" id="TIGR04037">
    <property type="entry name" value="LLM_duo_CE1759"/>
    <property type="match status" value="1"/>
</dbReference>
<dbReference type="EMBL" id="JALIEA010000007">
    <property type="protein sequence ID" value="MCJ7857361.1"/>
    <property type="molecule type" value="Genomic_DNA"/>
</dbReference>
<dbReference type="Proteomes" id="UP001139207">
    <property type="component" value="Unassembled WGS sequence"/>
</dbReference>
<sequence length="224" mass="23148">MTDRSTRQLVVVNAGLSNPSTTRDIATRVAYAAEHGMAATGESLEVSVLDLRALAGDLATFMTTMIPTPALEDARLLVGRADALVAATPVFQGSYAGLFKMFFDTLDKHALRGTPVTLVATAGTLRHSMVLDYAMRPLLSFLQATVLPTGVFVATGEYGDSSESGDLQARVARAGAELAAELRTEPVVGAGVEGVTGMTGTDGTGVTGDTAGGFEALLRVHSGT</sequence>
<dbReference type="InterPro" id="IPR023932">
    <property type="entry name" value="CE1759_FMN_reduct"/>
</dbReference>
<accession>A0A9X1WF65</accession>
<evidence type="ECO:0000313" key="5">
    <source>
        <dbReference type="EMBL" id="MCJ7857361.1"/>
    </source>
</evidence>
<dbReference type="RefSeq" id="WP_244803113.1">
    <property type="nucleotide sequence ID" value="NZ_JALIEA010000007.1"/>
</dbReference>
<dbReference type="InterPro" id="IPR005025">
    <property type="entry name" value="FMN_Rdtase-like_dom"/>
</dbReference>
<evidence type="ECO:0000256" key="2">
    <source>
        <dbReference type="ARBA" id="ARBA00022643"/>
    </source>
</evidence>
<evidence type="ECO:0000256" key="1">
    <source>
        <dbReference type="ARBA" id="ARBA00022630"/>
    </source>
</evidence>
<dbReference type="GO" id="GO:0016491">
    <property type="term" value="F:oxidoreductase activity"/>
    <property type="evidence" value="ECO:0007669"/>
    <property type="project" value="UniProtKB-KW"/>
</dbReference>
<keyword evidence="1" id="KW-0285">Flavoprotein</keyword>
<dbReference type="InterPro" id="IPR051814">
    <property type="entry name" value="NAD(P)H-dep_FMN_reductase"/>
</dbReference>
<proteinExistence type="predicted"/>
<reference evidence="5" key="1">
    <citation type="submission" date="2022-04" db="EMBL/GenBank/DDBJ databases">
        <title>Corynebacterium kalidii LD5P10.</title>
        <authorList>
            <person name="Sun J.Q."/>
        </authorList>
    </citation>
    <scope>NUCLEOTIDE SEQUENCE</scope>
    <source>
        <strain evidence="5">LD5P10</strain>
    </source>
</reference>
<evidence type="ECO:0000259" key="4">
    <source>
        <dbReference type="Pfam" id="PF03358"/>
    </source>
</evidence>
<dbReference type="InterPro" id="IPR029039">
    <property type="entry name" value="Flavoprotein-like_sf"/>
</dbReference>
<dbReference type="AlphaFoldDB" id="A0A9X1WF65"/>
<keyword evidence="6" id="KW-1185">Reference proteome</keyword>
<evidence type="ECO:0000313" key="6">
    <source>
        <dbReference type="Proteomes" id="UP001139207"/>
    </source>
</evidence>
<dbReference type="Pfam" id="PF03358">
    <property type="entry name" value="FMN_red"/>
    <property type="match status" value="1"/>
</dbReference>
<keyword evidence="3" id="KW-0560">Oxidoreductase</keyword>
<dbReference type="Gene3D" id="3.40.50.360">
    <property type="match status" value="1"/>
</dbReference>
<gene>
    <name evidence="5" type="ORF">MUN33_01320</name>
</gene>
<organism evidence="5 6">
    <name type="scientific">Corynebacterium kalidii</name>
    <dbReference type="NCBI Taxonomy" id="2931982"/>
    <lineage>
        <taxon>Bacteria</taxon>
        <taxon>Bacillati</taxon>
        <taxon>Actinomycetota</taxon>
        <taxon>Actinomycetes</taxon>
        <taxon>Mycobacteriales</taxon>
        <taxon>Corynebacteriaceae</taxon>
        <taxon>Corynebacterium</taxon>
    </lineage>
</organism>
<feature type="domain" description="NADPH-dependent FMN reductase-like" evidence="4">
    <location>
        <begin position="9"/>
        <end position="154"/>
    </location>
</feature>
<dbReference type="SUPFAM" id="SSF52218">
    <property type="entry name" value="Flavoproteins"/>
    <property type="match status" value="1"/>
</dbReference>
<evidence type="ECO:0000256" key="3">
    <source>
        <dbReference type="ARBA" id="ARBA00023002"/>
    </source>
</evidence>
<keyword evidence="2" id="KW-0288">FMN</keyword>